<gene>
    <name evidence="1" type="ORF">H9810_09105</name>
</gene>
<sequence length="96" mass="11064">MAYIPLPSRQASAKKFIATAIRLSKEYQLDVKIVEHFERISAVYYFDGCSSMGFLKEILCQSDDIAIFTDEGGFEIGLHLEYYTHAVYQQGRRLYP</sequence>
<organism evidence="1 2">
    <name type="scientific">Candidatus Gemmiger excrementavium</name>
    <dbReference type="NCBI Taxonomy" id="2838608"/>
    <lineage>
        <taxon>Bacteria</taxon>
        <taxon>Bacillati</taxon>
        <taxon>Bacillota</taxon>
        <taxon>Clostridia</taxon>
        <taxon>Eubacteriales</taxon>
        <taxon>Gemmiger</taxon>
    </lineage>
</organism>
<dbReference type="EMBL" id="DXBO01000133">
    <property type="protein sequence ID" value="HIZ48864.1"/>
    <property type="molecule type" value="Genomic_DNA"/>
</dbReference>
<name>A0A9D2JHH6_9FIRM</name>
<reference evidence="1" key="2">
    <citation type="submission" date="2021-04" db="EMBL/GenBank/DDBJ databases">
        <authorList>
            <person name="Gilroy R."/>
        </authorList>
    </citation>
    <scope>NUCLEOTIDE SEQUENCE</scope>
    <source>
        <strain evidence="1">3436</strain>
    </source>
</reference>
<evidence type="ECO:0000313" key="2">
    <source>
        <dbReference type="Proteomes" id="UP000824031"/>
    </source>
</evidence>
<dbReference type="Proteomes" id="UP000824031">
    <property type="component" value="Unassembled WGS sequence"/>
</dbReference>
<protein>
    <submittedName>
        <fullName evidence="1">Uncharacterized protein</fullName>
    </submittedName>
</protein>
<accession>A0A9D2JHH6</accession>
<proteinExistence type="predicted"/>
<dbReference type="AlphaFoldDB" id="A0A9D2JHH6"/>
<evidence type="ECO:0000313" key="1">
    <source>
        <dbReference type="EMBL" id="HIZ48864.1"/>
    </source>
</evidence>
<comment type="caution">
    <text evidence="1">The sequence shown here is derived from an EMBL/GenBank/DDBJ whole genome shotgun (WGS) entry which is preliminary data.</text>
</comment>
<reference evidence="1" key="1">
    <citation type="journal article" date="2021" name="PeerJ">
        <title>Extensive microbial diversity within the chicken gut microbiome revealed by metagenomics and culture.</title>
        <authorList>
            <person name="Gilroy R."/>
            <person name="Ravi A."/>
            <person name="Getino M."/>
            <person name="Pursley I."/>
            <person name="Horton D.L."/>
            <person name="Alikhan N.F."/>
            <person name="Baker D."/>
            <person name="Gharbi K."/>
            <person name="Hall N."/>
            <person name="Watson M."/>
            <person name="Adriaenssens E.M."/>
            <person name="Foster-Nyarko E."/>
            <person name="Jarju S."/>
            <person name="Secka A."/>
            <person name="Antonio M."/>
            <person name="Oren A."/>
            <person name="Chaudhuri R.R."/>
            <person name="La Ragione R."/>
            <person name="Hildebrand F."/>
            <person name="Pallen M.J."/>
        </authorList>
    </citation>
    <scope>NUCLEOTIDE SEQUENCE</scope>
    <source>
        <strain evidence="1">3436</strain>
    </source>
</reference>